<evidence type="ECO:0000313" key="2">
    <source>
        <dbReference type="Proteomes" id="UP000789901"/>
    </source>
</evidence>
<organism evidence="1 2">
    <name type="scientific">Gigaspora margarita</name>
    <dbReference type="NCBI Taxonomy" id="4874"/>
    <lineage>
        <taxon>Eukaryota</taxon>
        <taxon>Fungi</taxon>
        <taxon>Fungi incertae sedis</taxon>
        <taxon>Mucoromycota</taxon>
        <taxon>Glomeromycotina</taxon>
        <taxon>Glomeromycetes</taxon>
        <taxon>Diversisporales</taxon>
        <taxon>Gigasporaceae</taxon>
        <taxon>Gigaspora</taxon>
    </lineage>
</organism>
<name>A0ABN7WFV5_GIGMA</name>
<sequence>MYNGGRQNCSFSAADKEWLNNVEATLQKLSEWKLNEPELYESIRKIISSARDSNLLEKCKSKDTGLQVYDMPLFPLDYPNYLCLSHVWTDSERSNITSVHAGFELFLQNDTL</sequence>
<gene>
    <name evidence="1" type="ORF">GMARGA_LOCUS30135</name>
</gene>
<comment type="caution">
    <text evidence="1">The sequence shown here is derived from an EMBL/GenBank/DDBJ whole genome shotgun (WGS) entry which is preliminary data.</text>
</comment>
<reference evidence="1 2" key="1">
    <citation type="submission" date="2021-06" db="EMBL/GenBank/DDBJ databases">
        <authorList>
            <person name="Kallberg Y."/>
            <person name="Tangrot J."/>
            <person name="Rosling A."/>
        </authorList>
    </citation>
    <scope>NUCLEOTIDE SEQUENCE [LARGE SCALE GENOMIC DNA]</scope>
    <source>
        <strain evidence="1 2">120-4 pot B 10/14</strain>
    </source>
</reference>
<keyword evidence="2" id="KW-1185">Reference proteome</keyword>
<evidence type="ECO:0000313" key="1">
    <source>
        <dbReference type="EMBL" id="CAG8829940.1"/>
    </source>
</evidence>
<feature type="non-terminal residue" evidence="1">
    <location>
        <position position="112"/>
    </location>
</feature>
<proteinExistence type="predicted"/>
<accession>A0ABN7WFV5</accession>
<dbReference type="Proteomes" id="UP000789901">
    <property type="component" value="Unassembled WGS sequence"/>
</dbReference>
<dbReference type="EMBL" id="CAJVQB010041904">
    <property type="protein sequence ID" value="CAG8829940.1"/>
    <property type="molecule type" value="Genomic_DNA"/>
</dbReference>
<protein>
    <submittedName>
        <fullName evidence="1">15381_t:CDS:1</fullName>
    </submittedName>
</protein>